<dbReference type="CTD" id="83666"/>
<name>A0A9B0TXA7_CHRAS</name>
<evidence type="ECO:0000256" key="13">
    <source>
        <dbReference type="ARBA" id="ARBA00024347"/>
    </source>
</evidence>
<feature type="domain" description="Macro" evidence="16">
    <location>
        <begin position="209"/>
        <end position="398"/>
    </location>
</feature>
<dbReference type="InterPro" id="IPR002589">
    <property type="entry name" value="Macro_dom"/>
</dbReference>
<feature type="domain" description="PARP catalytic" evidence="15">
    <location>
        <begin position="575"/>
        <end position="790"/>
    </location>
</feature>
<dbReference type="FunFam" id="3.40.220.10:FF:000010">
    <property type="entry name" value="Poly [ADP-ribose] polymerase"/>
    <property type="match status" value="1"/>
</dbReference>
<comment type="similarity">
    <text evidence="13">Belongs to the ARTD/PARP family.</text>
</comment>
<comment type="subcellular location">
    <subcellularLocation>
        <location evidence="2">Cytoplasm</location>
    </subcellularLocation>
    <subcellularLocation>
        <location evidence="1">Nucleus</location>
    </subcellularLocation>
</comment>
<dbReference type="CDD" id="cd01439">
    <property type="entry name" value="TCCD_inducible_PARP_like"/>
    <property type="match status" value="1"/>
</dbReference>
<keyword evidence="7" id="KW-0548">Nucleotidyltransferase</keyword>
<evidence type="ECO:0000256" key="4">
    <source>
        <dbReference type="ARBA" id="ARBA00022588"/>
    </source>
</evidence>
<keyword evidence="12" id="KW-0539">Nucleus</keyword>
<dbReference type="GO" id="GO:0005634">
    <property type="term" value="C:nucleus"/>
    <property type="evidence" value="ECO:0007669"/>
    <property type="project" value="UniProtKB-SubCell"/>
</dbReference>
<organism evidence="17 18">
    <name type="scientific">Chrysochloris asiatica</name>
    <name type="common">Cape golden mole</name>
    <dbReference type="NCBI Taxonomy" id="185453"/>
    <lineage>
        <taxon>Eukaryota</taxon>
        <taxon>Metazoa</taxon>
        <taxon>Chordata</taxon>
        <taxon>Craniata</taxon>
        <taxon>Vertebrata</taxon>
        <taxon>Euteleostomi</taxon>
        <taxon>Mammalia</taxon>
        <taxon>Eutheria</taxon>
        <taxon>Afrotheria</taxon>
        <taxon>Chrysochloridae</taxon>
        <taxon>Chrysochlorinae</taxon>
        <taxon>Chrysochloris</taxon>
    </lineage>
</organism>
<keyword evidence="10" id="KW-0391">Immunity</keyword>
<evidence type="ECO:0000256" key="6">
    <source>
        <dbReference type="ARBA" id="ARBA00022679"/>
    </source>
</evidence>
<keyword evidence="17" id="KW-1185">Reference proteome</keyword>
<keyword evidence="9" id="KW-0013">ADP-ribosylation</keyword>
<dbReference type="Gene3D" id="3.90.228.10">
    <property type="match status" value="1"/>
</dbReference>
<dbReference type="GO" id="GO:1990404">
    <property type="term" value="F:NAD+-protein mono-ADP-ribosyltransferase activity"/>
    <property type="evidence" value="ECO:0007669"/>
    <property type="project" value="TreeGrafter"/>
</dbReference>
<evidence type="ECO:0000256" key="12">
    <source>
        <dbReference type="ARBA" id="ARBA00023242"/>
    </source>
</evidence>
<dbReference type="SUPFAM" id="SSF52949">
    <property type="entry name" value="Macro domain-like"/>
    <property type="match status" value="1"/>
</dbReference>
<dbReference type="RefSeq" id="XP_006869484.1">
    <property type="nucleotide sequence ID" value="XM_006869422.1"/>
</dbReference>
<dbReference type="InterPro" id="IPR043472">
    <property type="entry name" value="Macro_dom-like"/>
</dbReference>
<dbReference type="PANTHER" id="PTHR14453:SF70">
    <property type="entry name" value="PROTEIN MONO-ADP-RIBOSYLTRANSFERASE PARP9"/>
    <property type="match status" value="1"/>
</dbReference>
<accession>A0A9B0TXA7</accession>
<dbReference type="GO" id="GO:0003950">
    <property type="term" value="F:NAD+ poly-ADP-ribosyltransferase activity"/>
    <property type="evidence" value="ECO:0007669"/>
    <property type="project" value="InterPro"/>
</dbReference>
<dbReference type="InterPro" id="IPR012317">
    <property type="entry name" value="Poly(ADP-ribose)pol_cat_dom"/>
</dbReference>
<dbReference type="GeneID" id="102829999"/>
<dbReference type="GO" id="GO:0060335">
    <property type="term" value="P:positive regulation of type II interferon-mediated signaling pathway"/>
    <property type="evidence" value="ECO:0007669"/>
    <property type="project" value="TreeGrafter"/>
</dbReference>
<dbReference type="InterPro" id="IPR052056">
    <property type="entry name" value="Mono-ARTD/PARP"/>
</dbReference>
<dbReference type="GO" id="GO:0044389">
    <property type="term" value="F:ubiquitin-like protein ligase binding"/>
    <property type="evidence" value="ECO:0007669"/>
    <property type="project" value="TreeGrafter"/>
</dbReference>
<dbReference type="GO" id="GO:0005737">
    <property type="term" value="C:cytoplasm"/>
    <property type="evidence" value="ECO:0007669"/>
    <property type="project" value="UniProtKB-SubCell"/>
</dbReference>
<dbReference type="GO" id="GO:0045087">
    <property type="term" value="P:innate immune response"/>
    <property type="evidence" value="ECO:0007669"/>
    <property type="project" value="UniProtKB-KW"/>
</dbReference>
<dbReference type="AlphaFoldDB" id="A0A9B0TXA7"/>
<evidence type="ECO:0000256" key="8">
    <source>
        <dbReference type="ARBA" id="ARBA00022737"/>
    </source>
</evidence>
<keyword evidence="5" id="KW-0328">Glycosyltransferase</keyword>
<keyword evidence="8" id="KW-0677">Repeat</keyword>
<dbReference type="GO" id="GO:0010629">
    <property type="term" value="P:negative regulation of gene expression"/>
    <property type="evidence" value="ECO:0007669"/>
    <property type="project" value="TreeGrafter"/>
</dbReference>
<dbReference type="Gene3D" id="3.40.220.10">
    <property type="entry name" value="Leucine Aminopeptidase, subunit E, domain 1"/>
    <property type="match status" value="1"/>
</dbReference>
<evidence type="ECO:0000256" key="5">
    <source>
        <dbReference type="ARBA" id="ARBA00022676"/>
    </source>
</evidence>
<dbReference type="PROSITE" id="PS51154">
    <property type="entry name" value="MACRO"/>
    <property type="match status" value="1"/>
</dbReference>
<evidence type="ECO:0000256" key="9">
    <source>
        <dbReference type="ARBA" id="ARBA00022765"/>
    </source>
</evidence>
<dbReference type="GO" id="GO:0016779">
    <property type="term" value="F:nucleotidyltransferase activity"/>
    <property type="evidence" value="ECO:0007669"/>
    <property type="project" value="UniProtKB-KW"/>
</dbReference>
<gene>
    <name evidence="18" type="primary">PARP9</name>
</gene>
<keyword evidence="4" id="KW-0399">Innate immunity</keyword>
<dbReference type="SMART" id="SM00506">
    <property type="entry name" value="A1pp"/>
    <property type="match status" value="1"/>
</dbReference>
<dbReference type="Pfam" id="PF01661">
    <property type="entry name" value="Macro"/>
    <property type="match status" value="1"/>
</dbReference>
<dbReference type="SUPFAM" id="SSF56399">
    <property type="entry name" value="ADP-ribosylation"/>
    <property type="match status" value="1"/>
</dbReference>
<keyword evidence="11" id="KW-0520">NAD</keyword>
<proteinExistence type="inferred from homology"/>
<evidence type="ECO:0000256" key="3">
    <source>
        <dbReference type="ARBA" id="ARBA00022490"/>
    </source>
</evidence>
<dbReference type="OrthoDB" id="6133115at2759"/>
<evidence type="ECO:0000256" key="2">
    <source>
        <dbReference type="ARBA" id="ARBA00004496"/>
    </source>
</evidence>
<feature type="region of interest" description="Disordered" evidence="14">
    <location>
        <begin position="36"/>
        <end position="59"/>
    </location>
</feature>
<evidence type="ECO:0000313" key="18">
    <source>
        <dbReference type="RefSeq" id="XP_006869484.1"/>
    </source>
</evidence>
<evidence type="ECO:0000313" key="17">
    <source>
        <dbReference type="Proteomes" id="UP000504623"/>
    </source>
</evidence>
<dbReference type="CDD" id="cd02907">
    <property type="entry name" value="Macro_Af1521_BAL-like"/>
    <property type="match status" value="1"/>
</dbReference>
<feature type="compositionally biased region" description="Gly residues" evidence="14">
    <location>
        <begin position="36"/>
        <end position="45"/>
    </location>
</feature>
<dbReference type="Proteomes" id="UP000504623">
    <property type="component" value="Unplaced"/>
</dbReference>
<dbReference type="PROSITE" id="PS51059">
    <property type="entry name" value="PARP_CATALYTIC"/>
    <property type="match status" value="1"/>
</dbReference>
<protein>
    <submittedName>
        <fullName evidence="18">Poly [ADP-ribose] polymerase 9</fullName>
    </submittedName>
</protein>
<evidence type="ECO:0000256" key="14">
    <source>
        <dbReference type="SAM" id="MobiDB-lite"/>
    </source>
</evidence>
<evidence type="ECO:0000256" key="1">
    <source>
        <dbReference type="ARBA" id="ARBA00004123"/>
    </source>
</evidence>
<dbReference type="PANTHER" id="PTHR14453">
    <property type="entry name" value="PARP/ZINC FINGER CCCH TYPE DOMAIN CONTAINING PROTEIN"/>
    <property type="match status" value="1"/>
</dbReference>
<evidence type="ECO:0000256" key="11">
    <source>
        <dbReference type="ARBA" id="ARBA00023027"/>
    </source>
</evidence>
<evidence type="ECO:0000256" key="10">
    <source>
        <dbReference type="ARBA" id="ARBA00022859"/>
    </source>
</evidence>
<evidence type="ECO:0000259" key="15">
    <source>
        <dbReference type="PROSITE" id="PS51059"/>
    </source>
</evidence>
<keyword evidence="3" id="KW-0963">Cytoplasm</keyword>
<dbReference type="GO" id="GO:0003714">
    <property type="term" value="F:transcription corepressor activity"/>
    <property type="evidence" value="ECO:0007669"/>
    <property type="project" value="TreeGrafter"/>
</dbReference>
<evidence type="ECO:0000259" key="16">
    <source>
        <dbReference type="PROSITE" id="PS51154"/>
    </source>
</evidence>
<dbReference type="GO" id="GO:0070212">
    <property type="term" value="P:protein poly-ADP-ribosylation"/>
    <property type="evidence" value="ECO:0007669"/>
    <property type="project" value="TreeGrafter"/>
</dbReference>
<evidence type="ECO:0000256" key="7">
    <source>
        <dbReference type="ARBA" id="ARBA00022695"/>
    </source>
</evidence>
<reference evidence="18" key="1">
    <citation type="submission" date="2025-08" db="UniProtKB">
        <authorList>
            <consortium name="RefSeq"/>
        </authorList>
    </citation>
    <scope>IDENTIFICATION</scope>
    <source>
        <tissue evidence="18">Spleen</tissue>
    </source>
</reference>
<sequence>MALCCYRCDRPDAGRVGRYWKESSCDSRVLCPAGPGGGGGGGTGDNQGPRAGSPGQDVNWTDAQVEDKAGHCILKTSIYAQKRKIEHRSWKTQGTWRMAYSMVQSGAGVGTSGEKSGKITWLSLLFQKTFAYIFPQWTKENTEGECLPPKEIGTLHENFNWQISIDQNDFKIFKNCESQLCEILHNKFGCISTVDSPNLLALEDHTQSLPVFKKMLPSGVEVSVWKDDLTRHAVDAVVNAANEYLSHKGGLALALVKAGGPEIQEESEIFVERYGAVPTGEVAITGAGRLPCKVIIHAVGPQWTEMYAMRCVNELQRAIVNILKYATTSSPNIKAVAIPAISSGIFGFPLDLCTQTIVGSIRLFFSQNEMAINLKEIHLVSNEEPTVAAFKTASEDILGRNELVSLLSQATRMEYREPREITSEDTYRAEMTKDMFKLGLNNYSGEEEKTKKGLKANSPFISLMGSNKEEMCEAQEWIHRMLTLQKYHIIENSHILYLGKKEHDRLSQLQKSSRVSISEIIVPGKATLEIEGTHADDLIEVVMNIEGMLWEVQEEMANKKEQDLWSLLGQWTDLQPKRQNEMKENTNSMKFREMLPNEVFQDKKKLFGKCGLQVIKVERINNEVLKAVFEAKKKMMKGSTQKEPVSHTLFQQVPHQFCNAVCRVGFQRMYSVPCEPKYGTGIYFTKNLKTLANQIKKTSATDKMIYVFEAEVLTGSFSQGCHSNIVPPPLIPGVIDGHDSVVNSVSNPETFVIFSGTQAMPQYLWTCTQEQVQSQNSSVVQKMGLPFMWSLLHY</sequence>
<keyword evidence="6" id="KW-0808">Transferase</keyword>